<dbReference type="InterPro" id="IPR003439">
    <property type="entry name" value="ABC_transporter-like_ATP-bd"/>
</dbReference>
<feature type="transmembrane region" description="Helical" evidence="7">
    <location>
        <begin position="49"/>
        <end position="66"/>
    </location>
</feature>
<accession>A0ABN2K4M1</accession>
<evidence type="ECO:0000313" key="10">
    <source>
        <dbReference type="EMBL" id="GAA1748254.1"/>
    </source>
</evidence>
<dbReference type="InterPro" id="IPR003593">
    <property type="entry name" value="AAA+_ATPase"/>
</dbReference>
<dbReference type="GO" id="GO:0005524">
    <property type="term" value="F:ATP binding"/>
    <property type="evidence" value="ECO:0007669"/>
    <property type="project" value="UniProtKB-KW"/>
</dbReference>
<dbReference type="Proteomes" id="UP001501057">
    <property type="component" value="Unassembled WGS sequence"/>
</dbReference>
<evidence type="ECO:0000259" key="9">
    <source>
        <dbReference type="PROSITE" id="PS50929"/>
    </source>
</evidence>
<evidence type="ECO:0000256" key="5">
    <source>
        <dbReference type="ARBA" id="ARBA00022989"/>
    </source>
</evidence>
<comment type="subcellular location">
    <subcellularLocation>
        <location evidence="1">Cell membrane</location>
        <topology evidence="1">Multi-pass membrane protein</topology>
    </subcellularLocation>
</comment>
<dbReference type="PROSITE" id="PS00211">
    <property type="entry name" value="ABC_TRANSPORTER_1"/>
    <property type="match status" value="1"/>
</dbReference>
<dbReference type="InterPro" id="IPR036640">
    <property type="entry name" value="ABC1_TM_sf"/>
</dbReference>
<evidence type="ECO:0000256" key="7">
    <source>
        <dbReference type="SAM" id="Phobius"/>
    </source>
</evidence>
<dbReference type="PANTHER" id="PTHR24221:SF654">
    <property type="entry name" value="ATP-BINDING CASSETTE SUB-FAMILY B MEMBER 6"/>
    <property type="match status" value="1"/>
</dbReference>
<dbReference type="Pfam" id="PF00664">
    <property type="entry name" value="ABC_membrane"/>
    <property type="match status" value="1"/>
</dbReference>
<dbReference type="InterPro" id="IPR011527">
    <property type="entry name" value="ABC1_TM_dom"/>
</dbReference>
<protein>
    <submittedName>
        <fullName evidence="10">ABC transporter ATP-binding protein</fullName>
    </submittedName>
</protein>
<keyword evidence="3" id="KW-0547">Nucleotide-binding</keyword>
<dbReference type="Gene3D" id="3.40.50.300">
    <property type="entry name" value="P-loop containing nucleotide triphosphate hydrolases"/>
    <property type="match status" value="1"/>
</dbReference>
<evidence type="ECO:0000256" key="1">
    <source>
        <dbReference type="ARBA" id="ARBA00004651"/>
    </source>
</evidence>
<dbReference type="SMART" id="SM00382">
    <property type="entry name" value="AAA"/>
    <property type="match status" value="1"/>
</dbReference>
<evidence type="ECO:0000256" key="4">
    <source>
        <dbReference type="ARBA" id="ARBA00022840"/>
    </source>
</evidence>
<dbReference type="CDD" id="cd07346">
    <property type="entry name" value="ABC_6TM_exporters"/>
    <property type="match status" value="1"/>
</dbReference>
<feature type="domain" description="ABC transmembrane type-1" evidence="9">
    <location>
        <begin position="12"/>
        <end position="292"/>
    </location>
</feature>
<keyword evidence="11" id="KW-1185">Reference proteome</keyword>
<evidence type="ECO:0000256" key="6">
    <source>
        <dbReference type="ARBA" id="ARBA00023136"/>
    </source>
</evidence>
<evidence type="ECO:0000313" key="11">
    <source>
        <dbReference type="Proteomes" id="UP001501057"/>
    </source>
</evidence>
<evidence type="ECO:0000259" key="8">
    <source>
        <dbReference type="PROSITE" id="PS50893"/>
    </source>
</evidence>
<dbReference type="SUPFAM" id="SSF90123">
    <property type="entry name" value="ABC transporter transmembrane region"/>
    <property type="match status" value="1"/>
</dbReference>
<dbReference type="PROSITE" id="PS50929">
    <property type="entry name" value="ABC_TM1F"/>
    <property type="match status" value="1"/>
</dbReference>
<dbReference type="InterPro" id="IPR039421">
    <property type="entry name" value="Type_1_exporter"/>
</dbReference>
<dbReference type="Gene3D" id="1.20.1560.10">
    <property type="entry name" value="ABC transporter type 1, transmembrane domain"/>
    <property type="match status" value="1"/>
</dbReference>
<dbReference type="EMBL" id="BAAAME010000005">
    <property type="protein sequence ID" value="GAA1748254.1"/>
    <property type="molecule type" value="Genomic_DNA"/>
</dbReference>
<sequence length="571" mass="59669">MTRRAFPVRLVAVVTVLGLVAGGGRLIAPLAVRAVIDDDLDLSTVDRVLPLAVVGVLVAGLASWALHRVVVTTIERALASVRRAGIEQVHALAPATREDLGHAGLVSRLGPDLDAVTTFVASGGVQLWGHLCQMVVAAVIMLVFCAPLTLGVVAIAALMVVALVRLQAVVARRFDEVRRAFSGVADEVGEMTAGIGLVHATASEDRVVARLAAASEATHAAQRRTLWPMHAGMALGEVAISTMTVLVVVGGTWWAAGPLDLSTGDVVALVFLVTFFVRPLQGAVQSFSEAQGALAGWRRATELLDVPLPAADRTVALPDGPLSVRLEQVDLAYGDAAPVVHGLSLEIAAGEHVALVGRTGSGKSTVARALTRQLDPVAGRLLLGGVDVAQVAPEGFTARVCVVGQDPFLFDTTVLANVLLGRPGADEADVRLVLERLSLLDWAESLPDGLQTRVGSRGESLAVGERQLVALARTALVDPDLLVLDEATSGVDPATEARLQSALAVVTRGRTTVTIAHRLAAARAADRVLVLADGRLVEDGPHPVLAAADGPYSRLFTVWSDDHLLERNPIP</sequence>
<comment type="caution">
    <text evidence="10">The sequence shown here is derived from an EMBL/GenBank/DDBJ whole genome shotgun (WGS) entry which is preliminary data.</text>
</comment>
<organism evidence="10 11">
    <name type="scientific">Aeromicrobium alkaliterrae</name>
    <dbReference type="NCBI Taxonomy" id="302168"/>
    <lineage>
        <taxon>Bacteria</taxon>
        <taxon>Bacillati</taxon>
        <taxon>Actinomycetota</taxon>
        <taxon>Actinomycetes</taxon>
        <taxon>Propionibacteriales</taxon>
        <taxon>Nocardioidaceae</taxon>
        <taxon>Aeromicrobium</taxon>
    </lineage>
</organism>
<dbReference type="InterPro" id="IPR027417">
    <property type="entry name" value="P-loop_NTPase"/>
</dbReference>
<reference evidence="10 11" key="1">
    <citation type="journal article" date="2019" name="Int. J. Syst. Evol. Microbiol.">
        <title>The Global Catalogue of Microorganisms (GCM) 10K type strain sequencing project: providing services to taxonomists for standard genome sequencing and annotation.</title>
        <authorList>
            <consortium name="The Broad Institute Genomics Platform"/>
            <consortium name="The Broad Institute Genome Sequencing Center for Infectious Disease"/>
            <person name="Wu L."/>
            <person name="Ma J."/>
        </authorList>
    </citation>
    <scope>NUCLEOTIDE SEQUENCE [LARGE SCALE GENOMIC DNA]</scope>
    <source>
        <strain evidence="10 11">JCM 13518</strain>
    </source>
</reference>
<dbReference type="PANTHER" id="PTHR24221">
    <property type="entry name" value="ATP-BINDING CASSETTE SUB-FAMILY B"/>
    <property type="match status" value="1"/>
</dbReference>
<dbReference type="PROSITE" id="PS50893">
    <property type="entry name" value="ABC_TRANSPORTER_2"/>
    <property type="match status" value="1"/>
</dbReference>
<keyword evidence="4 10" id="KW-0067">ATP-binding</keyword>
<evidence type="ECO:0000256" key="2">
    <source>
        <dbReference type="ARBA" id="ARBA00022692"/>
    </source>
</evidence>
<feature type="domain" description="ABC transporter" evidence="8">
    <location>
        <begin position="324"/>
        <end position="558"/>
    </location>
</feature>
<gene>
    <name evidence="10" type="ORF">GCM10009710_30390</name>
</gene>
<proteinExistence type="predicted"/>
<keyword evidence="6 7" id="KW-0472">Membrane</keyword>
<dbReference type="RefSeq" id="WP_344203123.1">
    <property type="nucleotide sequence ID" value="NZ_BAAAME010000005.1"/>
</dbReference>
<dbReference type="Pfam" id="PF00005">
    <property type="entry name" value="ABC_tran"/>
    <property type="match status" value="1"/>
</dbReference>
<feature type="transmembrane region" description="Helical" evidence="7">
    <location>
        <begin position="150"/>
        <end position="171"/>
    </location>
</feature>
<name>A0ABN2K4M1_9ACTN</name>
<keyword evidence="2 7" id="KW-0812">Transmembrane</keyword>
<dbReference type="SUPFAM" id="SSF52540">
    <property type="entry name" value="P-loop containing nucleoside triphosphate hydrolases"/>
    <property type="match status" value="1"/>
</dbReference>
<evidence type="ECO:0000256" key="3">
    <source>
        <dbReference type="ARBA" id="ARBA00022741"/>
    </source>
</evidence>
<keyword evidence="5 7" id="KW-1133">Transmembrane helix</keyword>
<dbReference type="InterPro" id="IPR017871">
    <property type="entry name" value="ABC_transporter-like_CS"/>
</dbReference>